<feature type="signal peptide" evidence="6">
    <location>
        <begin position="1"/>
        <end position="19"/>
    </location>
</feature>
<dbReference type="OrthoDB" id="617686at2"/>
<dbReference type="InterPro" id="IPR012944">
    <property type="entry name" value="SusD_RagB_dom"/>
</dbReference>
<accession>W7YR78</accession>
<dbReference type="CDD" id="cd08977">
    <property type="entry name" value="SusD"/>
    <property type="match status" value="1"/>
</dbReference>
<comment type="caution">
    <text evidence="9">The sequence shown here is derived from an EMBL/GenBank/DDBJ whole genome shotgun (WGS) entry which is preliminary data.</text>
</comment>
<keyword evidence="5" id="KW-0998">Cell outer membrane</keyword>
<dbReference type="Pfam" id="PF14322">
    <property type="entry name" value="SusD-like_3"/>
    <property type="match status" value="1"/>
</dbReference>
<evidence type="ECO:0000256" key="5">
    <source>
        <dbReference type="ARBA" id="ARBA00023237"/>
    </source>
</evidence>
<evidence type="ECO:0000256" key="4">
    <source>
        <dbReference type="ARBA" id="ARBA00023136"/>
    </source>
</evidence>
<evidence type="ECO:0000256" key="3">
    <source>
        <dbReference type="ARBA" id="ARBA00022729"/>
    </source>
</evidence>
<evidence type="ECO:0000259" key="8">
    <source>
        <dbReference type="Pfam" id="PF14322"/>
    </source>
</evidence>
<sequence length="516" mass="58551">MMKKYINFALMLLAIWVFSSCEDYLDMDPIDQLGEGSFYSNDEELEMATIACYSSLRSLSNEEWRLTEVRSDNARLYIKNTGDAVNVRLRQLDNFTVETTHAENQAYWEAAYKAINNCNVVLENIGVVSDANLKNQLEGEVRFIRAYIYFNLVRLYGPVFLVTERLSIDEGNNLSRSSVQDVYEVIKSDLVMAGGESGSTGLLPDSYDDADLGRATSWAAKTLLAKVYLTLEEYSSAKTLLTDVKDNSGYALLGEYEDVFDVNNEMNEEIIFAIRYLSGGYGQGSPFANYFAPRDGSLVSGRSYSYNTPSNDLIEAYDAEGDVIRKDVVMYDRWVDDSGNENFVPFVSKYLSEFENELDAENDWIVLRYADVLLMLAEIENETSSVADALPYVNEVRNRVDLDSIEVLDVPTQWDMKLAIEKERRLEFAFENHRFYDLLRTNRLTAVMEAHFNDEIIINTISEEGAVDSELYYAGVASDMSYLSEDGRTLQEWQFLLPIPNSVITVATNATQNPGY</sequence>
<comment type="subcellular location">
    <subcellularLocation>
        <location evidence="1">Cell outer membrane</location>
    </subcellularLocation>
</comment>
<dbReference type="AlphaFoldDB" id="W7YR78"/>
<dbReference type="EMBL" id="BAMD01000062">
    <property type="protein sequence ID" value="GAF04954.1"/>
    <property type="molecule type" value="Genomic_DNA"/>
</dbReference>
<keyword evidence="10" id="KW-1185">Reference proteome</keyword>
<dbReference type="SUPFAM" id="SSF48452">
    <property type="entry name" value="TPR-like"/>
    <property type="match status" value="1"/>
</dbReference>
<reference evidence="9 10" key="1">
    <citation type="journal article" date="2014" name="Genome Announc.">
        <title>Draft Genome Sequence of Cytophaga fermentans JCM 21142T, a Facultative Anaerobe Isolated from Marine Mud.</title>
        <authorList>
            <person name="Starns D."/>
            <person name="Oshima K."/>
            <person name="Suda W."/>
            <person name="Iino T."/>
            <person name="Yuki M."/>
            <person name="Inoue J."/>
            <person name="Kitamura K."/>
            <person name="Iida T."/>
            <person name="Darby A."/>
            <person name="Hattori M."/>
            <person name="Ohkuma M."/>
        </authorList>
    </citation>
    <scope>NUCLEOTIDE SEQUENCE [LARGE SCALE GENOMIC DNA]</scope>
    <source>
        <strain evidence="9 10">JCM 21142</strain>
    </source>
</reference>
<dbReference type="eggNOG" id="COG0702">
    <property type="taxonomic scope" value="Bacteria"/>
</dbReference>
<evidence type="ECO:0000256" key="1">
    <source>
        <dbReference type="ARBA" id="ARBA00004442"/>
    </source>
</evidence>
<feature type="chain" id="PRO_5004904631" evidence="6">
    <location>
        <begin position="20"/>
        <end position="516"/>
    </location>
</feature>
<evidence type="ECO:0000259" key="7">
    <source>
        <dbReference type="Pfam" id="PF07980"/>
    </source>
</evidence>
<dbReference type="InterPro" id="IPR011990">
    <property type="entry name" value="TPR-like_helical_dom_sf"/>
</dbReference>
<evidence type="ECO:0000256" key="6">
    <source>
        <dbReference type="SAM" id="SignalP"/>
    </source>
</evidence>
<name>W7YR78_9BACT</name>
<dbReference type="InterPro" id="IPR033985">
    <property type="entry name" value="SusD-like_N"/>
</dbReference>
<feature type="domain" description="RagB/SusD" evidence="7">
    <location>
        <begin position="345"/>
        <end position="516"/>
    </location>
</feature>
<comment type="similarity">
    <text evidence="2">Belongs to the SusD family.</text>
</comment>
<dbReference type="Proteomes" id="UP000019402">
    <property type="component" value="Unassembled WGS sequence"/>
</dbReference>
<proteinExistence type="inferred from homology"/>
<evidence type="ECO:0000256" key="2">
    <source>
        <dbReference type="ARBA" id="ARBA00006275"/>
    </source>
</evidence>
<evidence type="ECO:0000313" key="10">
    <source>
        <dbReference type="Proteomes" id="UP000019402"/>
    </source>
</evidence>
<keyword evidence="3 6" id="KW-0732">Signal</keyword>
<keyword evidence="4" id="KW-0472">Membrane</keyword>
<gene>
    <name evidence="9" type="ORF">JCM21142_93677</name>
</gene>
<dbReference type="GO" id="GO:0009279">
    <property type="term" value="C:cell outer membrane"/>
    <property type="evidence" value="ECO:0007669"/>
    <property type="project" value="UniProtKB-SubCell"/>
</dbReference>
<dbReference type="PROSITE" id="PS51257">
    <property type="entry name" value="PROKAR_LIPOPROTEIN"/>
    <property type="match status" value="1"/>
</dbReference>
<organism evidence="9 10">
    <name type="scientific">Saccharicrinis fermentans DSM 9555 = JCM 21142</name>
    <dbReference type="NCBI Taxonomy" id="869213"/>
    <lineage>
        <taxon>Bacteria</taxon>
        <taxon>Pseudomonadati</taxon>
        <taxon>Bacteroidota</taxon>
        <taxon>Bacteroidia</taxon>
        <taxon>Marinilabiliales</taxon>
        <taxon>Marinilabiliaceae</taxon>
        <taxon>Saccharicrinis</taxon>
    </lineage>
</organism>
<dbReference type="RefSeq" id="WP_052343173.1">
    <property type="nucleotide sequence ID" value="NZ_BAMD01000062.1"/>
</dbReference>
<evidence type="ECO:0000313" key="9">
    <source>
        <dbReference type="EMBL" id="GAF04954.1"/>
    </source>
</evidence>
<dbReference type="Pfam" id="PF07980">
    <property type="entry name" value="SusD_RagB"/>
    <property type="match status" value="1"/>
</dbReference>
<dbReference type="Gene3D" id="1.25.40.390">
    <property type="match status" value="1"/>
</dbReference>
<protein>
    <submittedName>
        <fullName evidence="9">SusD family protein</fullName>
    </submittedName>
</protein>
<dbReference type="STRING" id="869213.GCA_000517085_02436"/>
<feature type="domain" description="SusD-like N-terminal" evidence="8">
    <location>
        <begin position="23"/>
        <end position="229"/>
    </location>
</feature>